<comment type="caution">
    <text evidence="1">The sequence shown here is derived from an EMBL/GenBank/DDBJ whole genome shotgun (WGS) entry which is preliminary data.</text>
</comment>
<dbReference type="GO" id="GO:0032259">
    <property type="term" value="P:methylation"/>
    <property type="evidence" value="ECO:0007669"/>
    <property type="project" value="UniProtKB-KW"/>
</dbReference>
<dbReference type="Proteomes" id="UP000548632">
    <property type="component" value="Unassembled WGS sequence"/>
</dbReference>
<dbReference type="InterPro" id="IPR029063">
    <property type="entry name" value="SAM-dependent_MTases_sf"/>
</dbReference>
<evidence type="ECO:0000313" key="1">
    <source>
        <dbReference type="EMBL" id="MBB1127457.1"/>
    </source>
</evidence>
<protein>
    <submittedName>
        <fullName evidence="1">DNA methyltransferase</fullName>
    </submittedName>
</protein>
<feature type="non-terminal residue" evidence="1">
    <location>
        <position position="201"/>
    </location>
</feature>
<dbReference type="GO" id="GO:0008168">
    <property type="term" value="F:methyltransferase activity"/>
    <property type="evidence" value="ECO:0007669"/>
    <property type="project" value="UniProtKB-KW"/>
</dbReference>
<evidence type="ECO:0000313" key="2">
    <source>
        <dbReference type="Proteomes" id="UP000548632"/>
    </source>
</evidence>
<dbReference type="AlphaFoldDB" id="A0A839HM67"/>
<dbReference type="EMBL" id="JABVCQ010000105">
    <property type="protein sequence ID" value="MBB1127457.1"/>
    <property type="molecule type" value="Genomic_DNA"/>
</dbReference>
<name>A0A839HM67_9GAMM</name>
<gene>
    <name evidence="1" type="ORF">HUK38_14735</name>
</gene>
<keyword evidence="1" id="KW-0489">Methyltransferase</keyword>
<proteinExistence type="predicted"/>
<reference evidence="1 2" key="1">
    <citation type="journal article" date="2020" name="Arch. Microbiol.">
        <title>The genome sequence of the giant phototrophic gammaproteobacterium Thiospirillum jenense gives insight into its physiological properties and phylogenetic relationships.</title>
        <authorList>
            <person name="Imhoff J.F."/>
            <person name="Meyer T.E."/>
            <person name="Kyndt J.A."/>
        </authorList>
    </citation>
    <scope>NUCLEOTIDE SEQUENCE [LARGE SCALE GENOMIC DNA]</scope>
    <source>
        <strain evidence="1 2">DSM 216</strain>
    </source>
</reference>
<sequence>IKETYLAASTAQKTKLYDPFVRFLRWASDRIGEYGIVGFITNRSYLDARQADGLRKVLAMEFQEIWIVDLLGDLRKRDGLPPAQGGNVFDIQTGVAISFFIKNPQQSHCTIRYLHASAGATGKAKKDWLRDCSLRTLERAGEFRRIKPTAKGEWLNQPTADWHHWIPLANKDGKAGKTDAVIFQLFASSIKTNRDEWVYDF</sequence>
<keyword evidence="1" id="KW-0808">Transferase</keyword>
<dbReference type="SUPFAM" id="SSF53335">
    <property type="entry name" value="S-adenosyl-L-methionine-dependent methyltransferases"/>
    <property type="match status" value="1"/>
</dbReference>
<organism evidence="1 2">
    <name type="scientific">Thiospirillum jenense</name>
    <dbReference type="NCBI Taxonomy" id="1653858"/>
    <lineage>
        <taxon>Bacteria</taxon>
        <taxon>Pseudomonadati</taxon>
        <taxon>Pseudomonadota</taxon>
        <taxon>Gammaproteobacteria</taxon>
        <taxon>Chromatiales</taxon>
        <taxon>Chromatiaceae</taxon>
        <taxon>Thiospirillum</taxon>
    </lineage>
</organism>
<accession>A0A839HM67</accession>
<dbReference type="Gene3D" id="3.40.50.150">
    <property type="entry name" value="Vaccinia Virus protein VP39"/>
    <property type="match status" value="1"/>
</dbReference>
<feature type="non-terminal residue" evidence="1">
    <location>
        <position position="1"/>
    </location>
</feature>
<keyword evidence="2" id="KW-1185">Reference proteome</keyword>